<reference evidence="3" key="1">
    <citation type="submission" date="2013-05" db="EMBL/GenBank/DDBJ databases">
        <title>The Genome sequence of Mucor circinelloides f. circinelloides 1006PhL.</title>
        <authorList>
            <consortium name="The Broad Institute Genomics Platform"/>
            <person name="Cuomo C."/>
            <person name="Earl A."/>
            <person name="Findley K."/>
            <person name="Lee S.C."/>
            <person name="Walker B."/>
            <person name="Young S."/>
            <person name="Zeng Q."/>
            <person name="Gargeya S."/>
            <person name="Fitzgerald M."/>
            <person name="Haas B."/>
            <person name="Abouelleil A."/>
            <person name="Allen A.W."/>
            <person name="Alvarado L."/>
            <person name="Arachchi H.M."/>
            <person name="Berlin A.M."/>
            <person name="Chapman S.B."/>
            <person name="Gainer-Dewar J."/>
            <person name="Goldberg J."/>
            <person name="Griggs A."/>
            <person name="Gujja S."/>
            <person name="Hansen M."/>
            <person name="Howarth C."/>
            <person name="Imamovic A."/>
            <person name="Ireland A."/>
            <person name="Larimer J."/>
            <person name="McCowan C."/>
            <person name="Murphy C."/>
            <person name="Pearson M."/>
            <person name="Poon T.W."/>
            <person name="Priest M."/>
            <person name="Roberts A."/>
            <person name="Saif S."/>
            <person name="Shea T."/>
            <person name="Sisk P."/>
            <person name="Sykes S."/>
            <person name="Wortman J."/>
            <person name="Nusbaum C."/>
            <person name="Birren B."/>
        </authorList>
    </citation>
    <scope>NUCLEOTIDE SEQUENCE [LARGE SCALE GENOMIC DNA]</scope>
    <source>
        <strain evidence="3">1006PhL</strain>
    </source>
</reference>
<accession>S2JLL0</accession>
<keyword evidence="3" id="KW-1185">Reference proteome</keyword>
<protein>
    <submittedName>
        <fullName evidence="2">Uncharacterized protein</fullName>
    </submittedName>
</protein>
<proteinExistence type="predicted"/>
<dbReference type="InParanoid" id="S2JLL0"/>
<dbReference type="OrthoDB" id="2270702at2759"/>
<evidence type="ECO:0000313" key="3">
    <source>
        <dbReference type="Proteomes" id="UP000014254"/>
    </source>
</evidence>
<evidence type="ECO:0000313" key="2">
    <source>
        <dbReference type="EMBL" id="EPB90844.1"/>
    </source>
</evidence>
<feature type="compositionally biased region" description="Low complexity" evidence="1">
    <location>
        <begin position="12"/>
        <end position="21"/>
    </location>
</feature>
<organism evidence="2 3">
    <name type="scientific">Mucor circinelloides f. circinelloides (strain 1006PhL)</name>
    <name type="common">Mucormycosis agent</name>
    <name type="synonym">Calyptromyces circinelloides</name>
    <dbReference type="NCBI Taxonomy" id="1220926"/>
    <lineage>
        <taxon>Eukaryota</taxon>
        <taxon>Fungi</taxon>
        <taxon>Fungi incertae sedis</taxon>
        <taxon>Mucoromycota</taxon>
        <taxon>Mucoromycotina</taxon>
        <taxon>Mucoromycetes</taxon>
        <taxon>Mucorales</taxon>
        <taxon>Mucorineae</taxon>
        <taxon>Mucoraceae</taxon>
        <taxon>Mucor</taxon>
    </lineage>
</organism>
<feature type="compositionally biased region" description="Pro residues" evidence="1">
    <location>
        <begin position="60"/>
        <end position="72"/>
    </location>
</feature>
<name>S2JLL0_MUCC1</name>
<dbReference type="Proteomes" id="UP000014254">
    <property type="component" value="Unassembled WGS sequence"/>
</dbReference>
<sequence>MLLRSGLNYELTATTTTTSIRSSRKRKSADDELDERPSKKQDILVFEEEPSCSSHSSRPVAPPSSSNPPSPSSSPVSDIPFVREASYASDGTVPYEDSSEETVALEVDQAGNERGARQVRFNSSVVTYLYEVDDEPRRAADIKYFDRLPDWSE</sequence>
<dbReference type="EMBL" id="KE123915">
    <property type="protein sequence ID" value="EPB90844.1"/>
    <property type="molecule type" value="Genomic_DNA"/>
</dbReference>
<dbReference type="AlphaFoldDB" id="S2JLL0"/>
<dbReference type="VEuPathDB" id="FungiDB:HMPREF1544_02261"/>
<evidence type="ECO:0000256" key="1">
    <source>
        <dbReference type="SAM" id="MobiDB-lite"/>
    </source>
</evidence>
<gene>
    <name evidence="2" type="ORF">HMPREF1544_02261</name>
</gene>
<feature type="region of interest" description="Disordered" evidence="1">
    <location>
        <begin position="1"/>
        <end position="80"/>
    </location>
</feature>